<reference evidence="1 2" key="1">
    <citation type="submission" date="2017-11" db="EMBL/GenBank/DDBJ databases">
        <authorList>
            <person name="Seth-Smith MB H."/>
        </authorList>
    </citation>
    <scope>NUCLEOTIDE SEQUENCE [LARGE SCALE GENOMIC DNA]</scope>
    <source>
        <strain evidence="1">E</strain>
    </source>
</reference>
<dbReference type="Proteomes" id="UP000268684">
    <property type="component" value="Chromosome III"/>
</dbReference>
<evidence type="ECO:0000313" key="2">
    <source>
        <dbReference type="Proteomes" id="UP000268684"/>
    </source>
</evidence>
<dbReference type="RefSeq" id="WP_156814949.1">
    <property type="nucleotide sequence ID" value="NZ_CADFDZ010000005.1"/>
</dbReference>
<protein>
    <submittedName>
        <fullName evidence="1">Uncharacterized protein</fullName>
    </submittedName>
</protein>
<dbReference type="GeneID" id="71060159"/>
<sequence>MAGAVGPAAATSALEGAAAQSTALTLEGVKLQGVFQANQAISSAATQVTNSVKTACEGAEKASQKG</sequence>
<accession>A0AAJ5NJ65</accession>
<keyword evidence="2" id="KW-1185">Reference proteome</keyword>
<dbReference type="AlphaFoldDB" id="A0AAJ5NJ65"/>
<proteinExistence type="predicted"/>
<dbReference type="EMBL" id="LR025744">
    <property type="protein sequence ID" value="VBB16570.1"/>
    <property type="molecule type" value="Genomic_DNA"/>
</dbReference>
<gene>
    <name evidence="1" type="ORF">BSTAB16_6777</name>
</gene>
<evidence type="ECO:0000313" key="1">
    <source>
        <dbReference type="EMBL" id="VBB16570.1"/>
    </source>
</evidence>
<name>A0AAJ5NJ65_9BURK</name>
<organism evidence="1 2">
    <name type="scientific">Burkholderia stabilis</name>
    <dbReference type="NCBI Taxonomy" id="95485"/>
    <lineage>
        <taxon>Bacteria</taxon>
        <taxon>Pseudomonadati</taxon>
        <taxon>Pseudomonadota</taxon>
        <taxon>Betaproteobacteria</taxon>
        <taxon>Burkholderiales</taxon>
        <taxon>Burkholderiaceae</taxon>
        <taxon>Burkholderia</taxon>
        <taxon>Burkholderia cepacia complex</taxon>
    </lineage>
</organism>